<feature type="compositionally biased region" description="Low complexity" evidence="1">
    <location>
        <begin position="624"/>
        <end position="640"/>
    </location>
</feature>
<evidence type="ECO:0000313" key="2">
    <source>
        <dbReference type="EMBL" id="GKT13498.1"/>
    </source>
</evidence>
<feature type="region of interest" description="Disordered" evidence="1">
    <location>
        <begin position="776"/>
        <end position="903"/>
    </location>
</feature>
<evidence type="ECO:0000313" key="3">
    <source>
        <dbReference type="Proteomes" id="UP001057375"/>
    </source>
</evidence>
<accession>A0ABQ5JR57</accession>
<organism evidence="2 3">
    <name type="scientific">Aduncisulcus paluster</name>
    <dbReference type="NCBI Taxonomy" id="2918883"/>
    <lineage>
        <taxon>Eukaryota</taxon>
        <taxon>Metamonada</taxon>
        <taxon>Carpediemonas-like organisms</taxon>
        <taxon>Aduncisulcus</taxon>
    </lineage>
</organism>
<reference evidence="2" key="1">
    <citation type="submission" date="2022-03" db="EMBL/GenBank/DDBJ databases">
        <title>Draft genome sequence of Aduncisulcus paluster, a free-living microaerophilic Fornicata.</title>
        <authorList>
            <person name="Yuyama I."/>
            <person name="Kume K."/>
            <person name="Tamura T."/>
            <person name="Inagaki Y."/>
            <person name="Hashimoto T."/>
        </authorList>
    </citation>
    <scope>NUCLEOTIDE SEQUENCE</scope>
    <source>
        <strain evidence="2">NY0171</strain>
    </source>
</reference>
<gene>
    <name evidence="2" type="ORF">ADUPG1_010279</name>
</gene>
<feature type="compositionally biased region" description="Acidic residues" evidence="1">
    <location>
        <begin position="801"/>
        <end position="810"/>
    </location>
</feature>
<feature type="compositionally biased region" description="Basic and acidic residues" evidence="1">
    <location>
        <begin position="892"/>
        <end position="901"/>
    </location>
</feature>
<evidence type="ECO:0000256" key="1">
    <source>
        <dbReference type="SAM" id="MobiDB-lite"/>
    </source>
</evidence>
<dbReference type="Proteomes" id="UP001057375">
    <property type="component" value="Unassembled WGS sequence"/>
</dbReference>
<feature type="non-terminal residue" evidence="2">
    <location>
        <position position="923"/>
    </location>
</feature>
<protein>
    <recommendedName>
        <fullName evidence="4">MAP kinase-activating death domain protein</fullName>
    </recommendedName>
</protein>
<keyword evidence="3" id="KW-1185">Reference proteome</keyword>
<evidence type="ECO:0008006" key="4">
    <source>
        <dbReference type="Google" id="ProtNLM"/>
    </source>
</evidence>
<feature type="compositionally biased region" description="Basic and acidic residues" evidence="1">
    <location>
        <begin position="776"/>
        <end position="800"/>
    </location>
</feature>
<feature type="region of interest" description="Disordered" evidence="1">
    <location>
        <begin position="598"/>
        <end position="640"/>
    </location>
</feature>
<name>A0ABQ5JR57_9EUKA</name>
<dbReference type="EMBL" id="BQXS01011514">
    <property type="protein sequence ID" value="GKT13498.1"/>
    <property type="molecule type" value="Genomic_DNA"/>
</dbReference>
<sequence length="923" mass="103312">MKSYLTYLLGEISLRMSVLLSELRTIQIMSLDVSNNPGIKELYDHLCQIIDLPDSPPSSCVLSDIDIVRLALIVLLPRVWSFNGRVVTTMERDRAHRIVYSKFYAHPPEYIPFNFLETYPSNGDISVGAVKKIKRSVLRKLVTKFDRNRFEQLFPPSKVSKGGKLTDRKHSNALLALIHTITTQRALDQKRLSAPPPPCPAFSLSSANIKRTCVSQRDMRLFFTLPLHTLLKYIPKPFNTDLLLFLACSTILPIPQELCSRVISCILRAIPRRVCVPALVPETMYVGGFAPLVTIAGRDITPLHPLPLLFSTAPQFLVNSFISVSLPFLASDPFQHLSFISDHEDELFTKTEKSFDASSGIRGIRGISTDTILDPSFAMPGTDISSHETMPSTSNVSIDETAVTGESLLLRRSDMGKSSLSSSQNVMRMSKNRQDLISHKKMAKSRDMSASSSVSSGEDISYLSMTLKTVKSFLFSTSIVDRVSLLSQKDALKASDNPSLVLSHECLYPVPGESADRHFFTNISGYVSDGIGPPKTTEQRFNTIIALKICRYCVLKYANKPTLNYLPEYMKVGFDVVARNGRRDIDATTGKILKKPVKLSPAVPNSQHKSIDGYPRSSVHQIGSSSPSSPAQATASSTLKNSSVASQVSSFSKKEKKRKEFLGKQAQREIDRMNQDIIDTRRGAGIPFVTSRRITSLPTLQIHGVSSEHTITTRALTSAIVLGKDKPASRVAERVYICSTPPLLTWEGANCENAKRSQMRRRAHTDVMVRKRLERMEEEERQRKKQIEEAEQHDREIMQREEEEEEEEEEIERKGEVLPTKPQLHPSNKELEKTNQITQAIPSENAGKKSAQPSGTHALNRDLSERILDKQKVLSSSGKPRVPLRQSTMFSRDFHPSDHHQAPRINQFSKVFQSFTSHSQPSV</sequence>
<comment type="caution">
    <text evidence="2">The sequence shown here is derived from an EMBL/GenBank/DDBJ whole genome shotgun (WGS) entry which is preliminary data.</text>
</comment>
<feature type="compositionally biased region" description="Basic and acidic residues" evidence="1">
    <location>
        <begin position="859"/>
        <end position="872"/>
    </location>
</feature>
<proteinExistence type="predicted"/>